<dbReference type="EMBL" id="JAJNBZ010000043">
    <property type="protein sequence ID" value="MCE5173209.1"/>
    <property type="molecule type" value="Genomic_DNA"/>
</dbReference>
<organism evidence="3 4">
    <name type="scientific">Paenibacillus profundus</name>
    <dbReference type="NCBI Taxonomy" id="1173085"/>
    <lineage>
        <taxon>Bacteria</taxon>
        <taxon>Bacillati</taxon>
        <taxon>Bacillota</taxon>
        <taxon>Bacilli</taxon>
        <taxon>Bacillales</taxon>
        <taxon>Paenibacillaceae</taxon>
        <taxon>Paenibacillus</taxon>
    </lineage>
</organism>
<evidence type="ECO:0000256" key="2">
    <source>
        <dbReference type="SAM" id="Phobius"/>
    </source>
</evidence>
<dbReference type="Proteomes" id="UP001199916">
    <property type="component" value="Unassembled WGS sequence"/>
</dbReference>
<gene>
    <name evidence="3" type="ORF">LQV63_28510</name>
</gene>
<accession>A0ABS8YQI6</accession>
<comment type="caution">
    <text evidence="3">The sequence shown here is derived from an EMBL/GenBank/DDBJ whole genome shotgun (WGS) entry which is preliminary data.</text>
</comment>
<proteinExistence type="predicted"/>
<protein>
    <submittedName>
        <fullName evidence="3">Uncharacterized protein</fullName>
    </submittedName>
</protein>
<evidence type="ECO:0000313" key="3">
    <source>
        <dbReference type="EMBL" id="MCE5173209.1"/>
    </source>
</evidence>
<dbReference type="RefSeq" id="WP_233699196.1">
    <property type="nucleotide sequence ID" value="NZ_JAJNBZ010000043.1"/>
</dbReference>
<sequence>MAPRWLLYVLVLFVGIGIFSSFRQDPLYVLIPIVLIAVIWLLYRFGPKRNTQRVKKSAQTEAKLKGTQPKKRVRSRSQASLRVIDGQKSKETKKQSK</sequence>
<reference evidence="3 4" key="1">
    <citation type="submission" date="2021-11" db="EMBL/GenBank/DDBJ databases">
        <title>Draft genome sequence of Paenibacillus profundus YoMME, a new Gram-positive bacteria with exoelectrogenic properties.</title>
        <authorList>
            <person name="Hubenova Y."/>
            <person name="Hubenova E."/>
            <person name="Manasiev Y."/>
            <person name="Peykov S."/>
            <person name="Mitov M."/>
        </authorList>
    </citation>
    <scope>NUCLEOTIDE SEQUENCE [LARGE SCALE GENOMIC DNA]</scope>
    <source>
        <strain evidence="3 4">YoMME</strain>
    </source>
</reference>
<feature type="transmembrane region" description="Helical" evidence="2">
    <location>
        <begin position="28"/>
        <end position="46"/>
    </location>
</feature>
<keyword evidence="2" id="KW-0472">Membrane</keyword>
<feature type="transmembrane region" description="Helical" evidence="2">
    <location>
        <begin position="5"/>
        <end position="22"/>
    </location>
</feature>
<evidence type="ECO:0000256" key="1">
    <source>
        <dbReference type="SAM" id="MobiDB-lite"/>
    </source>
</evidence>
<feature type="region of interest" description="Disordered" evidence="1">
    <location>
        <begin position="54"/>
        <end position="97"/>
    </location>
</feature>
<keyword evidence="4" id="KW-1185">Reference proteome</keyword>
<keyword evidence="2" id="KW-1133">Transmembrane helix</keyword>
<evidence type="ECO:0000313" key="4">
    <source>
        <dbReference type="Proteomes" id="UP001199916"/>
    </source>
</evidence>
<keyword evidence="2" id="KW-0812">Transmembrane</keyword>
<name>A0ABS8YQI6_9BACL</name>
<feature type="compositionally biased region" description="Basic and acidic residues" evidence="1">
    <location>
        <begin position="85"/>
        <end position="97"/>
    </location>
</feature>